<gene>
    <name evidence="16" type="primary">dnaG_1</name>
    <name evidence="12" type="synonym">dnaG</name>
    <name evidence="16" type="ORF">NCTC4670_00443</name>
</gene>
<protein>
    <recommendedName>
        <fullName evidence="12 13">DNA primase</fullName>
        <ecNumber evidence="12">2.7.7.101</ecNumber>
    </recommendedName>
</protein>
<dbReference type="InterPro" id="IPR002694">
    <property type="entry name" value="Znf_CHC2"/>
</dbReference>
<evidence type="ECO:0000256" key="9">
    <source>
        <dbReference type="ARBA" id="ARBA00022842"/>
    </source>
</evidence>
<dbReference type="GO" id="GO:0003677">
    <property type="term" value="F:DNA binding"/>
    <property type="evidence" value="ECO:0007669"/>
    <property type="project" value="UniProtKB-KW"/>
</dbReference>
<dbReference type="InterPro" id="IPR036977">
    <property type="entry name" value="DNA_primase_Znf_CHC2"/>
</dbReference>
<dbReference type="Pfam" id="PF08275">
    <property type="entry name" value="DNAG_N"/>
    <property type="match status" value="1"/>
</dbReference>
<dbReference type="Gene3D" id="1.10.860.10">
    <property type="entry name" value="DNAb Helicase, Chain A"/>
    <property type="match status" value="1"/>
</dbReference>
<dbReference type="Gene3D" id="3.90.580.10">
    <property type="entry name" value="Zinc finger, CHC2-type domain"/>
    <property type="match status" value="1"/>
</dbReference>
<comment type="cofactor">
    <cofactor evidence="12 13 14">
        <name>Zn(2+)</name>
        <dbReference type="ChEBI" id="CHEBI:29105"/>
    </cofactor>
    <text evidence="12 13 14">Binds 1 zinc ion per monomer.</text>
</comment>
<dbReference type="Gene3D" id="3.40.1360.10">
    <property type="match status" value="1"/>
</dbReference>
<dbReference type="GO" id="GO:0005737">
    <property type="term" value="C:cytoplasm"/>
    <property type="evidence" value="ECO:0007669"/>
    <property type="project" value="TreeGrafter"/>
</dbReference>
<evidence type="ECO:0000256" key="5">
    <source>
        <dbReference type="ARBA" id="ARBA00022705"/>
    </source>
</evidence>
<dbReference type="PANTHER" id="PTHR30313">
    <property type="entry name" value="DNA PRIMASE"/>
    <property type="match status" value="1"/>
</dbReference>
<dbReference type="HAMAP" id="MF_00974">
    <property type="entry name" value="DNA_primase_DnaG"/>
    <property type="match status" value="1"/>
</dbReference>
<dbReference type="InterPro" id="IPR013264">
    <property type="entry name" value="DNAG_N"/>
</dbReference>
<evidence type="ECO:0000256" key="6">
    <source>
        <dbReference type="ARBA" id="ARBA00022723"/>
    </source>
</evidence>
<sequence>MKHKTIMGFLWGGDDLAIDKEMISQIKNSVNIVDVIGEVVKLSRAGRHYLGLCPFHKEKTPSFNVIEDRQFFHCFGCGKSGDVFKFIEDYRQVPFLESVQIIAERAGIALEIPPRQSGSSSPKTNPHQVLMSLHEDAAKFYHAVLMTTTIGQEARQYLYRRGLDDNLIEHFNIGLSPDESDYLYQALSKKYDESQLAASGLFNLSEQSNTIYDAFRNRIMFPLSDDRGNIIAFSGRIWTKSDLEKKQAKYKNSRGTILFNKSYEFYHLDKAKPVIAKTHEVFLMEGFMDVIAAYRSGHENAIASMGTALTTEHVTHLKQVTKKVVLTYDGDDAGQNAIAKSLDLLKDFVVEIVRIPNKMDPDEFVQQHSPEAFADLLKQSRISSVEFFIDYLKPDNMDNLQSQIAYVDRIAPLIAQSPSITAQNSYINKVADLLPDFDYFQVEQSVNALRVQDRRRLQEAPVQPVSRLVTLPVTKSLTAVAKAEGHLLHRLLHHDYLLTEFRHRKDFYFDTPTFQVLYEQLKKQGQITSYDLSEMPEDINQAYYSILESNLPEEVAPGEIADILAKRTKLLAERDLHKQSKKVRESSNKGDHELALEVLENLIAQKRKME</sequence>
<dbReference type="CDD" id="cd03364">
    <property type="entry name" value="TOPRIM_DnaG_primases"/>
    <property type="match status" value="1"/>
</dbReference>
<comment type="similarity">
    <text evidence="12 13">Belongs to the DnaG primase family.</text>
</comment>
<evidence type="ECO:0000256" key="8">
    <source>
        <dbReference type="ARBA" id="ARBA00022833"/>
    </source>
</evidence>
<dbReference type="GO" id="GO:1990077">
    <property type="term" value="C:primosome complex"/>
    <property type="evidence" value="ECO:0007669"/>
    <property type="project" value="UniProtKB-KW"/>
</dbReference>
<dbReference type="InterPro" id="IPR016136">
    <property type="entry name" value="DNA_helicase_N/primase_C"/>
</dbReference>
<dbReference type="AlphaFoldDB" id="A0A380JUM0"/>
<dbReference type="PANTHER" id="PTHR30313:SF2">
    <property type="entry name" value="DNA PRIMASE"/>
    <property type="match status" value="1"/>
</dbReference>
<dbReference type="EMBL" id="UHFG01000004">
    <property type="protein sequence ID" value="SUN48077.1"/>
    <property type="molecule type" value="Genomic_DNA"/>
</dbReference>
<dbReference type="SMART" id="SM00493">
    <property type="entry name" value="TOPRIM"/>
    <property type="match status" value="1"/>
</dbReference>
<dbReference type="GO" id="GO:0000428">
    <property type="term" value="C:DNA-directed RNA polymerase complex"/>
    <property type="evidence" value="ECO:0007669"/>
    <property type="project" value="UniProtKB-KW"/>
</dbReference>
<dbReference type="Gene3D" id="3.90.980.10">
    <property type="entry name" value="DNA primase, catalytic core, N-terminal domain"/>
    <property type="match status" value="1"/>
</dbReference>
<evidence type="ECO:0000256" key="3">
    <source>
        <dbReference type="ARBA" id="ARBA00022679"/>
    </source>
</evidence>
<evidence type="ECO:0000313" key="16">
    <source>
        <dbReference type="EMBL" id="SUN48077.1"/>
    </source>
</evidence>
<dbReference type="PROSITE" id="PS50880">
    <property type="entry name" value="TOPRIM"/>
    <property type="match status" value="1"/>
</dbReference>
<evidence type="ECO:0000256" key="2">
    <source>
        <dbReference type="ARBA" id="ARBA00022515"/>
    </source>
</evidence>
<dbReference type="InterPro" id="IPR050219">
    <property type="entry name" value="DnaG_primase"/>
</dbReference>
<dbReference type="EC" id="2.7.7.101" evidence="12"/>
<dbReference type="SMART" id="SM00400">
    <property type="entry name" value="ZnF_CHCC"/>
    <property type="match status" value="1"/>
</dbReference>
<feature type="domain" description="Toprim" evidence="15">
    <location>
        <begin position="279"/>
        <end position="360"/>
    </location>
</feature>
<evidence type="ECO:0000259" key="15">
    <source>
        <dbReference type="PROSITE" id="PS50880"/>
    </source>
</evidence>
<evidence type="ECO:0000256" key="4">
    <source>
        <dbReference type="ARBA" id="ARBA00022695"/>
    </source>
</evidence>
<keyword evidence="10 12" id="KW-0238">DNA-binding</keyword>
<dbReference type="GO" id="GO:0003899">
    <property type="term" value="F:DNA-directed RNA polymerase activity"/>
    <property type="evidence" value="ECO:0007669"/>
    <property type="project" value="UniProtKB-UniRule"/>
</dbReference>
<dbReference type="InterPro" id="IPR034151">
    <property type="entry name" value="TOPRIM_DnaG_bac"/>
</dbReference>
<comment type="catalytic activity">
    <reaction evidence="12">
        <text>ssDNA + n NTP = ssDNA/pppN(pN)n-1 hybrid + (n-1) diphosphate.</text>
        <dbReference type="EC" id="2.7.7.101"/>
    </reaction>
</comment>
<dbReference type="NCBIfam" id="TIGR01391">
    <property type="entry name" value="dnaG"/>
    <property type="match status" value="1"/>
</dbReference>
<feature type="zinc finger region" description="CHC2-type" evidence="12 14">
    <location>
        <begin position="53"/>
        <end position="77"/>
    </location>
</feature>
<dbReference type="SUPFAM" id="SSF56731">
    <property type="entry name" value="DNA primase core"/>
    <property type="match status" value="1"/>
</dbReference>
<organism evidence="16 17">
    <name type="scientific">Streptococcus dysgalactiae subsp. dysgalactiae</name>
    <dbReference type="NCBI Taxonomy" id="99822"/>
    <lineage>
        <taxon>Bacteria</taxon>
        <taxon>Bacillati</taxon>
        <taxon>Bacillota</taxon>
        <taxon>Bacilli</taxon>
        <taxon>Lactobacillales</taxon>
        <taxon>Streptococcaceae</taxon>
        <taxon>Streptococcus</taxon>
    </lineage>
</organism>
<dbReference type="Pfam" id="PF10410">
    <property type="entry name" value="DnaB_bind"/>
    <property type="match status" value="1"/>
</dbReference>
<accession>A0A380JUM0</accession>
<comment type="subunit">
    <text evidence="12">Monomer. Interacts with DnaB.</text>
</comment>
<dbReference type="Pfam" id="PF13155">
    <property type="entry name" value="Toprim_2"/>
    <property type="match status" value="1"/>
</dbReference>
<evidence type="ECO:0000256" key="7">
    <source>
        <dbReference type="ARBA" id="ARBA00022771"/>
    </source>
</evidence>
<dbReference type="InterPro" id="IPR037068">
    <property type="entry name" value="DNA_primase_core_N_sf"/>
</dbReference>
<keyword evidence="7 12" id="KW-0863">Zinc-finger</keyword>
<comment type="domain">
    <text evidence="12">Contains an N-terminal zinc-binding domain, a central core domain that contains the primase activity, and a C-terminal DnaB-binding domain.</text>
</comment>
<dbReference type="FunFam" id="3.90.580.10:FF:000001">
    <property type="entry name" value="DNA primase"/>
    <property type="match status" value="1"/>
</dbReference>
<dbReference type="SUPFAM" id="SSF57783">
    <property type="entry name" value="Zinc beta-ribbon"/>
    <property type="match status" value="1"/>
</dbReference>
<dbReference type="Pfam" id="PF01807">
    <property type="entry name" value="Zn_ribbon_DnaG"/>
    <property type="match status" value="1"/>
</dbReference>
<proteinExistence type="inferred from homology"/>
<dbReference type="GO" id="GO:0006269">
    <property type="term" value="P:DNA replication, synthesis of primer"/>
    <property type="evidence" value="ECO:0007669"/>
    <property type="project" value="UniProtKB-UniRule"/>
</dbReference>
<evidence type="ECO:0000256" key="14">
    <source>
        <dbReference type="PIRSR" id="PIRSR002811-1"/>
    </source>
</evidence>
<keyword evidence="2 12" id="KW-0639">Primosome</keyword>
<dbReference type="InterPro" id="IPR006171">
    <property type="entry name" value="TOPRIM_dom"/>
</dbReference>
<keyword evidence="8 12" id="KW-0862">Zinc</keyword>
<evidence type="ECO:0000313" key="17">
    <source>
        <dbReference type="Proteomes" id="UP000254797"/>
    </source>
</evidence>
<dbReference type="InterPro" id="IPR030846">
    <property type="entry name" value="DnaG_bac"/>
</dbReference>
<keyword evidence="3 12" id="KW-0808">Transferase</keyword>
<evidence type="ECO:0000256" key="10">
    <source>
        <dbReference type="ARBA" id="ARBA00023125"/>
    </source>
</evidence>
<keyword evidence="9" id="KW-0460">Magnesium</keyword>
<keyword evidence="5 12" id="KW-0235">DNA replication</keyword>
<dbReference type="Proteomes" id="UP000254797">
    <property type="component" value="Unassembled WGS sequence"/>
</dbReference>
<evidence type="ECO:0000256" key="1">
    <source>
        <dbReference type="ARBA" id="ARBA00022478"/>
    </source>
</evidence>
<keyword evidence="4 12" id="KW-0548">Nucleotidyltransferase</keyword>
<evidence type="ECO:0000256" key="13">
    <source>
        <dbReference type="PIRNR" id="PIRNR002811"/>
    </source>
</evidence>
<dbReference type="InterPro" id="IPR019475">
    <property type="entry name" value="DNA_primase_DnaB-bd"/>
</dbReference>
<dbReference type="GO" id="GO:0008270">
    <property type="term" value="F:zinc ion binding"/>
    <property type="evidence" value="ECO:0007669"/>
    <property type="project" value="UniProtKB-UniRule"/>
</dbReference>
<name>A0A380JUM0_STRDY</name>
<keyword evidence="6 12" id="KW-0479">Metal-binding</keyword>
<keyword evidence="11 12" id="KW-0804">Transcription</keyword>
<reference evidence="16 17" key="1">
    <citation type="submission" date="2018-06" db="EMBL/GenBank/DDBJ databases">
        <authorList>
            <consortium name="Pathogen Informatics"/>
            <person name="Doyle S."/>
        </authorList>
    </citation>
    <scope>NUCLEOTIDE SEQUENCE [LARGE SCALE GENOMIC DNA]</scope>
    <source>
        <strain evidence="16 17">NCTC4670</strain>
    </source>
</reference>
<dbReference type="InterPro" id="IPR006295">
    <property type="entry name" value="DNA_primase_DnaG"/>
</dbReference>
<keyword evidence="1 12" id="KW-0240">DNA-directed RNA polymerase</keyword>
<dbReference type="PIRSF" id="PIRSF002811">
    <property type="entry name" value="DnaG"/>
    <property type="match status" value="1"/>
</dbReference>
<evidence type="ECO:0000256" key="11">
    <source>
        <dbReference type="ARBA" id="ARBA00023163"/>
    </source>
</evidence>
<evidence type="ECO:0000256" key="12">
    <source>
        <dbReference type="HAMAP-Rule" id="MF_00974"/>
    </source>
</evidence>
<comment type="function">
    <text evidence="12 13">RNA polymerase that catalyzes the synthesis of short RNA molecules used as primers for DNA polymerase during DNA replication.</text>
</comment>